<dbReference type="GeneTree" id="ENSGT00650000094724"/>
<reference evidence="1" key="2">
    <citation type="submission" date="2025-09" db="UniProtKB">
        <authorList>
            <consortium name="Ensembl"/>
        </authorList>
    </citation>
    <scope>IDENTIFICATION</scope>
</reference>
<keyword evidence="2" id="KW-1185">Reference proteome</keyword>
<reference evidence="1" key="1">
    <citation type="submission" date="2025-08" db="UniProtKB">
        <authorList>
            <consortium name="Ensembl"/>
        </authorList>
    </citation>
    <scope>IDENTIFICATION</scope>
</reference>
<name>A0A8C7H9S5_ONCKI</name>
<dbReference type="GO" id="GO:0005743">
    <property type="term" value="C:mitochondrial inner membrane"/>
    <property type="evidence" value="ECO:0007669"/>
    <property type="project" value="InterPro"/>
</dbReference>
<proteinExistence type="predicted"/>
<dbReference type="InterPro" id="IPR044202">
    <property type="entry name" value="LETM1/MDM38-like"/>
</dbReference>
<organism evidence="1 2">
    <name type="scientific">Oncorhynchus kisutch</name>
    <name type="common">Coho salmon</name>
    <name type="synonym">Salmo kisutch</name>
    <dbReference type="NCBI Taxonomy" id="8019"/>
    <lineage>
        <taxon>Eukaryota</taxon>
        <taxon>Metazoa</taxon>
        <taxon>Chordata</taxon>
        <taxon>Craniata</taxon>
        <taxon>Vertebrata</taxon>
        <taxon>Euteleostomi</taxon>
        <taxon>Actinopterygii</taxon>
        <taxon>Neopterygii</taxon>
        <taxon>Teleostei</taxon>
        <taxon>Protacanthopterygii</taxon>
        <taxon>Salmoniformes</taxon>
        <taxon>Salmonidae</taxon>
        <taxon>Salmoninae</taxon>
        <taxon>Oncorhynchus</taxon>
    </lineage>
</organism>
<dbReference type="PANTHER" id="PTHR14009:SF7">
    <property type="entry name" value="LETM1 DOMAIN-CONTAINING PROTEIN LETM2, MITOCHONDRIAL"/>
    <property type="match status" value="1"/>
</dbReference>
<sequence>CLHFSSPNCATLPSTACIRYLSDVSNYTALQSHAPRPILYGCTSNYRWRHGCVPVRILHESCARFKEVKASPAETSPSPADNRVPVPTVTSSQARVADELKHYYHGFRLLGIDTNIARMMVWRLLHGQPLTRRERRRVRQLNPQVPYMHTSEVCLTFFLHLYRDECPFQALFRPIHASCVAAMSVSELQWLALHLKENVPPSLLLLSHAMYQTDLTPKSPVILPIVKLERSRPLSKTSMGLSLEVLVDSAPIIIDRKVHAGLTSKLHGQRGPLPFSPFLSLLMGFDCFC</sequence>
<dbReference type="AlphaFoldDB" id="A0A8C7H9S5"/>
<evidence type="ECO:0000313" key="2">
    <source>
        <dbReference type="Proteomes" id="UP000694557"/>
    </source>
</evidence>
<evidence type="ECO:0000313" key="1">
    <source>
        <dbReference type="Ensembl" id="ENSOKIP00005053499.1"/>
    </source>
</evidence>
<dbReference type="PANTHER" id="PTHR14009">
    <property type="entry name" value="LEUCINE ZIPPER-EF-HAND CONTAINING TRANSMEMBRANE PROTEIN"/>
    <property type="match status" value="1"/>
</dbReference>
<protein>
    <submittedName>
        <fullName evidence="1">Uncharacterized protein</fullName>
    </submittedName>
</protein>
<dbReference type="Proteomes" id="UP000694557">
    <property type="component" value="Unassembled WGS sequence"/>
</dbReference>
<accession>A0A8C7H9S5</accession>
<dbReference type="GO" id="GO:0030003">
    <property type="term" value="P:intracellular monoatomic cation homeostasis"/>
    <property type="evidence" value="ECO:0007669"/>
    <property type="project" value="TreeGrafter"/>
</dbReference>
<dbReference type="Ensembl" id="ENSOKIT00005056607.1">
    <property type="protein sequence ID" value="ENSOKIP00005053499.1"/>
    <property type="gene ID" value="ENSOKIG00005022684.1"/>
</dbReference>